<keyword evidence="4" id="KW-1185">Reference proteome</keyword>
<proteinExistence type="inferred from homology"/>
<evidence type="ECO:0000313" key="3">
    <source>
        <dbReference type="EMBL" id="KAH9305761.1"/>
    </source>
</evidence>
<feature type="non-terminal residue" evidence="3">
    <location>
        <position position="1"/>
    </location>
</feature>
<comment type="caution">
    <text evidence="3">The sequence shown here is derived from an EMBL/GenBank/DDBJ whole genome shotgun (WGS) entry which is preliminary data.</text>
</comment>
<comment type="similarity">
    <text evidence="1">Belongs to the DRM1/ARP family.</text>
</comment>
<reference evidence="3 4" key="1">
    <citation type="journal article" date="2021" name="Nat. Plants">
        <title>The Taxus genome provides insights into paclitaxel biosynthesis.</title>
        <authorList>
            <person name="Xiong X."/>
            <person name="Gou J."/>
            <person name="Liao Q."/>
            <person name="Li Y."/>
            <person name="Zhou Q."/>
            <person name="Bi G."/>
            <person name="Li C."/>
            <person name="Du R."/>
            <person name="Wang X."/>
            <person name="Sun T."/>
            <person name="Guo L."/>
            <person name="Liang H."/>
            <person name="Lu P."/>
            <person name="Wu Y."/>
            <person name="Zhang Z."/>
            <person name="Ro D.K."/>
            <person name="Shang Y."/>
            <person name="Huang S."/>
            <person name="Yan J."/>
        </authorList>
    </citation>
    <scope>NUCLEOTIDE SEQUENCE [LARGE SCALE GENOMIC DNA]</scope>
    <source>
        <strain evidence="3">Ta-2019</strain>
    </source>
</reference>
<dbReference type="PANTHER" id="PTHR33565:SF20">
    <property type="entry name" value="DORMANCY-ASSOCIATED PROTEIN HOMOLOG 4"/>
    <property type="match status" value="1"/>
</dbReference>
<dbReference type="InterPro" id="IPR008406">
    <property type="entry name" value="DRM/ARP"/>
</dbReference>
<name>A0AA38FKW0_TAXCH</name>
<dbReference type="OMA" id="TPRENIW"/>
<feature type="region of interest" description="Disordered" evidence="2">
    <location>
        <begin position="40"/>
        <end position="148"/>
    </location>
</feature>
<feature type="compositionally biased region" description="Basic and acidic residues" evidence="2">
    <location>
        <begin position="51"/>
        <end position="70"/>
    </location>
</feature>
<dbReference type="AlphaFoldDB" id="A0AA38FKW0"/>
<feature type="compositionally biased region" description="Low complexity" evidence="2">
    <location>
        <begin position="91"/>
        <end position="112"/>
    </location>
</feature>
<dbReference type="EMBL" id="JAHRHJ020000008">
    <property type="protein sequence ID" value="KAH9305761.1"/>
    <property type="molecule type" value="Genomic_DNA"/>
</dbReference>
<accession>A0AA38FKW0</accession>
<sequence length="148" mass="16515">ACAWKEEFMGLLDKLWDDTVAGPQPDNGLGKLRRSTTINIPAHSALPEADEAVRRLRERRSSAEIERSSEEATQVTRSITMLKPPYLRNISVDNSDVPSSPSASSPPVSPYSLTPRERENPWRTPRTPTKMGSGKREKAEPRSPTVYD</sequence>
<dbReference type="Proteomes" id="UP000824469">
    <property type="component" value="Unassembled WGS sequence"/>
</dbReference>
<dbReference type="PANTHER" id="PTHR33565">
    <property type="entry name" value="DORMANCY-ASSOCIATED PROTEIN 1"/>
    <property type="match status" value="1"/>
</dbReference>
<protein>
    <submittedName>
        <fullName evidence="3">Uncharacterized protein</fullName>
    </submittedName>
</protein>
<organism evidence="3 4">
    <name type="scientific">Taxus chinensis</name>
    <name type="common">Chinese yew</name>
    <name type="synonym">Taxus wallichiana var. chinensis</name>
    <dbReference type="NCBI Taxonomy" id="29808"/>
    <lineage>
        <taxon>Eukaryota</taxon>
        <taxon>Viridiplantae</taxon>
        <taxon>Streptophyta</taxon>
        <taxon>Embryophyta</taxon>
        <taxon>Tracheophyta</taxon>
        <taxon>Spermatophyta</taxon>
        <taxon>Pinopsida</taxon>
        <taxon>Pinidae</taxon>
        <taxon>Conifers II</taxon>
        <taxon>Cupressales</taxon>
        <taxon>Taxaceae</taxon>
        <taxon>Taxus</taxon>
    </lineage>
</organism>
<dbReference type="Pfam" id="PF05564">
    <property type="entry name" value="Auxin_repressed"/>
    <property type="match status" value="1"/>
</dbReference>
<feature type="non-terminal residue" evidence="3">
    <location>
        <position position="148"/>
    </location>
</feature>
<evidence type="ECO:0000256" key="2">
    <source>
        <dbReference type="SAM" id="MobiDB-lite"/>
    </source>
</evidence>
<evidence type="ECO:0000313" key="4">
    <source>
        <dbReference type="Proteomes" id="UP000824469"/>
    </source>
</evidence>
<evidence type="ECO:0000256" key="1">
    <source>
        <dbReference type="ARBA" id="ARBA00010502"/>
    </source>
</evidence>
<gene>
    <name evidence="3" type="ORF">KI387_010165</name>
</gene>